<protein>
    <recommendedName>
        <fullName evidence="4">PH domain-containing protein</fullName>
    </recommendedName>
</protein>
<gene>
    <name evidence="2" type="ORF">M441DRAFT_129193</name>
</gene>
<evidence type="ECO:0008006" key="4">
    <source>
        <dbReference type="Google" id="ProtNLM"/>
    </source>
</evidence>
<feature type="region of interest" description="Disordered" evidence="1">
    <location>
        <begin position="63"/>
        <end position="104"/>
    </location>
</feature>
<feature type="compositionally biased region" description="Basic and acidic residues" evidence="1">
    <location>
        <begin position="134"/>
        <end position="147"/>
    </location>
</feature>
<feature type="compositionally biased region" description="Polar residues" evidence="1">
    <location>
        <begin position="622"/>
        <end position="632"/>
    </location>
</feature>
<feature type="compositionally biased region" description="Polar residues" evidence="1">
    <location>
        <begin position="489"/>
        <end position="499"/>
    </location>
</feature>
<dbReference type="OrthoDB" id="1749473at2759"/>
<feature type="region of interest" description="Disordered" evidence="1">
    <location>
        <begin position="1"/>
        <end position="49"/>
    </location>
</feature>
<reference evidence="2 3" key="1">
    <citation type="submission" date="2016-07" db="EMBL/GenBank/DDBJ databases">
        <title>Multiple horizontal gene transfer events from other fungi enriched the ability of initially mycotrophic Trichoderma (Ascomycota) to feed on dead plant biomass.</title>
        <authorList>
            <consortium name="DOE Joint Genome Institute"/>
            <person name="Aerts A."/>
            <person name="Atanasova L."/>
            <person name="Chenthamara K."/>
            <person name="Zhang J."/>
            <person name="Grujic M."/>
            <person name="Henrissat B."/>
            <person name="Kuo A."/>
            <person name="Salamov A."/>
            <person name="Lipzen A."/>
            <person name="Labutti K."/>
            <person name="Barry K."/>
            <person name="Miao Y."/>
            <person name="Rahimi M.J."/>
            <person name="Shen Q."/>
            <person name="Grigoriev I.V."/>
            <person name="Kubicek C.P."/>
            <person name="Druzhinina I.S."/>
        </authorList>
    </citation>
    <scope>NUCLEOTIDE SEQUENCE [LARGE SCALE GENOMIC DNA]</scope>
    <source>
        <strain evidence="2 3">CBS 433.97</strain>
    </source>
</reference>
<evidence type="ECO:0000313" key="3">
    <source>
        <dbReference type="Proteomes" id="UP000240493"/>
    </source>
</evidence>
<feature type="compositionally biased region" description="Pro residues" evidence="1">
    <location>
        <begin position="843"/>
        <end position="855"/>
    </location>
</feature>
<feature type="compositionally biased region" description="Polar residues" evidence="1">
    <location>
        <begin position="413"/>
        <end position="429"/>
    </location>
</feature>
<name>A0A2T3ZKR8_TRIA4</name>
<feature type="region of interest" description="Disordered" evidence="1">
    <location>
        <begin position="406"/>
        <end position="436"/>
    </location>
</feature>
<feature type="compositionally biased region" description="Low complexity" evidence="1">
    <location>
        <begin position="856"/>
        <end position="868"/>
    </location>
</feature>
<dbReference type="EMBL" id="KZ679257">
    <property type="protein sequence ID" value="PTB45401.1"/>
    <property type="molecule type" value="Genomic_DNA"/>
</dbReference>
<organism evidence="2 3">
    <name type="scientific">Trichoderma asperellum (strain ATCC 204424 / CBS 433.97 / NBRC 101777)</name>
    <dbReference type="NCBI Taxonomy" id="1042311"/>
    <lineage>
        <taxon>Eukaryota</taxon>
        <taxon>Fungi</taxon>
        <taxon>Dikarya</taxon>
        <taxon>Ascomycota</taxon>
        <taxon>Pezizomycotina</taxon>
        <taxon>Sordariomycetes</taxon>
        <taxon>Hypocreomycetidae</taxon>
        <taxon>Hypocreales</taxon>
        <taxon>Hypocreaceae</taxon>
        <taxon>Trichoderma</taxon>
    </lineage>
</organism>
<feature type="region of interest" description="Disordered" evidence="1">
    <location>
        <begin position="481"/>
        <end position="505"/>
    </location>
</feature>
<dbReference type="Proteomes" id="UP000240493">
    <property type="component" value="Unassembled WGS sequence"/>
</dbReference>
<feature type="region of interest" description="Disordered" evidence="1">
    <location>
        <begin position="708"/>
        <end position="731"/>
    </location>
</feature>
<dbReference type="STRING" id="1042311.A0A2T3ZKR8"/>
<sequence>MATPGSGLEAIQGSNTFPRRKNVPASEFSLDSDVSASAPLKKSKLGRRGSKLGLKHLFGRKLSKAGESLPSPISLKSPSSLNSLNMLSNLGRRPPSRSGGGFRQSLADISGWPYGQQQAKSELALSTPDYPWDASHEQPDDSHDPRPHTPATGSSASSGKRAPGMSITRQPRPTLTVWTLPPLIRAYQQAHKQQTLSATTMPTETVLKLSEKSSVADMIVPLTETDTSMMSSAGISTGDKFRRRNRGDSLSAGNLQWTTKIYILVTAGYLLQYAGEGAIDRLPEKVLRLGASSAAFVTDMIPGRHFVLQVTSTTENNDRPPLTDPRSFLSKLSFRSPEKRNTSNMIMVFENAEDMDGWMTCLRSMIERLGGKRSISEADLLREAEAKLNEDAPTLRVREKPSLKSISVRDVSHSAQANSIPPSTAPQQERSSRIPDYSIPVVDFDSISHDLTYDDKSATNSIASHDGRQLENLRDSSQRLSQLSSGQRTNLTSTTSSPAGSPVRERFPLSADITIIPETARPRPNASVIANRRVSLQTMGPFIGEASLGGDGMLEHHQLSPLPWANAAGNDVIPSPTEPRGTHIFGVSTSQSTGRRASHMKVASALDVKNFFSPPSPRDAVASTSRGSQRKLSNIRVGRPLSTVEDQPSPKENVMPERPVTSHNAETRPPLDIPSVPKLPRERLVSMPNVPQVLGRLSLPSRRLSLVPKLTTRSPSPSPITPPGFYLDENAHDSPRRLASLNALRKQLEAKTSSSTLGDASPLASPATDRSYSPLPSPLSASWTDKTKKNRSSVDDVDEFSRGFNLGFSWAAKRASIMSAFSDKSFPGEAHPIASIAESLPQLSPPPTGPLPAIPSRPSSSSSNYSKSMGRKKSLPRMAMPPPAPPPTCALPPLPPKAAVEA</sequence>
<accession>A0A2T3ZKR8</accession>
<proteinExistence type="predicted"/>
<feature type="compositionally biased region" description="Pro residues" evidence="1">
    <location>
        <begin position="879"/>
        <end position="896"/>
    </location>
</feature>
<dbReference type="AlphaFoldDB" id="A0A2T3ZKR8"/>
<feature type="region of interest" description="Disordered" evidence="1">
    <location>
        <begin position="128"/>
        <end position="170"/>
    </location>
</feature>
<feature type="region of interest" description="Disordered" evidence="1">
    <location>
        <begin position="750"/>
        <end position="795"/>
    </location>
</feature>
<feature type="region of interest" description="Disordered" evidence="1">
    <location>
        <begin position="609"/>
        <end position="680"/>
    </location>
</feature>
<feature type="region of interest" description="Disordered" evidence="1">
    <location>
        <begin position="839"/>
        <end position="902"/>
    </location>
</feature>
<evidence type="ECO:0000256" key="1">
    <source>
        <dbReference type="SAM" id="MobiDB-lite"/>
    </source>
</evidence>
<feature type="compositionally biased region" description="Low complexity" evidence="1">
    <location>
        <begin position="68"/>
        <end position="97"/>
    </location>
</feature>
<keyword evidence="3" id="KW-1185">Reference proteome</keyword>
<evidence type="ECO:0000313" key="2">
    <source>
        <dbReference type="EMBL" id="PTB45401.1"/>
    </source>
</evidence>